<reference evidence="2" key="1">
    <citation type="journal article" date="2015" name="Nature">
        <title>Complex archaea that bridge the gap between prokaryotes and eukaryotes.</title>
        <authorList>
            <person name="Spang A."/>
            <person name="Saw J.H."/>
            <person name="Jorgensen S.L."/>
            <person name="Zaremba-Niedzwiedzka K."/>
            <person name="Martijn J."/>
            <person name="Lind A.E."/>
            <person name="van Eijk R."/>
            <person name="Schleper C."/>
            <person name="Guy L."/>
            <person name="Ettema T.J."/>
        </authorList>
    </citation>
    <scope>NUCLEOTIDE SEQUENCE</scope>
</reference>
<dbReference type="InterPro" id="IPR001789">
    <property type="entry name" value="Sig_transdc_resp-reg_receiver"/>
</dbReference>
<dbReference type="SMART" id="SM00448">
    <property type="entry name" value="REC"/>
    <property type="match status" value="1"/>
</dbReference>
<dbReference type="InterPro" id="IPR052048">
    <property type="entry name" value="ST_Response_Regulator"/>
</dbReference>
<dbReference type="InterPro" id="IPR011006">
    <property type="entry name" value="CheY-like_superfamily"/>
</dbReference>
<dbReference type="SUPFAM" id="SSF52172">
    <property type="entry name" value="CheY-like"/>
    <property type="match status" value="1"/>
</dbReference>
<sequence length="120" mass="13278">MARILIVEDEGILAFKTRMDLEEMGHEVICIVDNGKGAIEIALKEKPDLILMDIVLKGSLNGIEATGMICEGNGCRIIYMTAHADDKTIESAKRTKHVGFLFKPFEPFQLKQVIDGACIQ</sequence>
<dbReference type="Gene3D" id="3.40.50.2300">
    <property type="match status" value="1"/>
</dbReference>
<comment type="caution">
    <text evidence="2">The sequence shown here is derived from an EMBL/GenBank/DDBJ whole genome shotgun (WGS) entry which is preliminary data.</text>
</comment>
<name>A0A0F9AZF5_9ZZZZ</name>
<organism evidence="2">
    <name type="scientific">marine sediment metagenome</name>
    <dbReference type="NCBI Taxonomy" id="412755"/>
    <lineage>
        <taxon>unclassified sequences</taxon>
        <taxon>metagenomes</taxon>
        <taxon>ecological metagenomes</taxon>
    </lineage>
</organism>
<gene>
    <name evidence="2" type="ORF">LCGC14_2790010</name>
</gene>
<proteinExistence type="predicted"/>
<dbReference type="PROSITE" id="PS50110">
    <property type="entry name" value="RESPONSE_REGULATORY"/>
    <property type="match status" value="1"/>
</dbReference>
<protein>
    <recommendedName>
        <fullName evidence="1">Response regulatory domain-containing protein</fullName>
    </recommendedName>
</protein>
<evidence type="ECO:0000259" key="1">
    <source>
        <dbReference type="PROSITE" id="PS50110"/>
    </source>
</evidence>
<dbReference type="AlphaFoldDB" id="A0A0F9AZF5"/>
<evidence type="ECO:0000313" key="2">
    <source>
        <dbReference type="EMBL" id="KKK83774.1"/>
    </source>
</evidence>
<dbReference type="Pfam" id="PF00072">
    <property type="entry name" value="Response_reg"/>
    <property type="match status" value="1"/>
</dbReference>
<dbReference type="PANTHER" id="PTHR43228:SF6">
    <property type="entry name" value="RESPONSE REGULATOR RECEIVER"/>
    <property type="match status" value="1"/>
</dbReference>
<dbReference type="GO" id="GO:0000160">
    <property type="term" value="P:phosphorelay signal transduction system"/>
    <property type="evidence" value="ECO:0007669"/>
    <property type="project" value="InterPro"/>
</dbReference>
<dbReference type="PANTHER" id="PTHR43228">
    <property type="entry name" value="TWO-COMPONENT RESPONSE REGULATOR"/>
    <property type="match status" value="1"/>
</dbReference>
<accession>A0A0F9AZF5</accession>
<feature type="domain" description="Response regulatory" evidence="1">
    <location>
        <begin position="3"/>
        <end position="118"/>
    </location>
</feature>
<dbReference type="CDD" id="cd17534">
    <property type="entry name" value="REC_DC-like"/>
    <property type="match status" value="1"/>
</dbReference>
<dbReference type="EMBL" id="LAZR01052068">
    <property type="protein sequence ID" value="KKK83774.1"/>
    <property type="molecule type" value="Genomic_DNA"/>
</dbReference>